<gene>
    <name evidence="5" type="ORF">ILUMI_24003</name>
</gene>
<keyword evidence="3" id="KW-0732">Signal</keyword>
<comment type="similarity">
    <text evidence="2">Belongs to the peptidase S1 family. CLIP subfamily.</text>
</comment>
<evidence type="ECO:0000256" key="2">
    <source>
        <dbReference type="ARBA" id="ARBA00024195"/>
    </source>
</evidence>
<dbReference type="InterPro" id="IPR009003">
    <property type="entry name" value="Peptidase_S1_PA"/>
</dbReference>
<protein>
    <recommendedName>
        <fullName evidence="4">Peptidase S1 domain-containing protein</fullName>
    </recommendedName>
</protein>
<keyword evidence="1" id="KW-1015">Disulfide bond</keyword>
<reference evidence="5" key="1">
    <citation type="submission" date="2019-08" db="EMBL/GenBank/DDBJ databases">
        <title>The genome of the North American firefly Photinus pyralis.</title>
        <authorList>
            <consortium name="Photinus pyralis genome working group"/>
            <person name="Fallon T.R."/>
            <person name="Sander Lower S.E."/>
            <person name="Weng J.-K."/>
        </authorList>
    </citation>
    <scope>NUCLEOTIDE SEQUENCE</scope>
    <source>
        <strain evidence="5">TRF0915ILg1</strain>
        <tissue evidence="5">Whole body</tissue>
    </source>
</reference>
<dbReference type="Gene3D" id="2.40.10.10">
    <property type="entry name" value="Trypsin-like serine proteases"/>
    <property type="match status" value="1"/>
</dbReference>
<dbReference type="PANTHER" id="PTHR24256">
    <property type="entry name" value="TRYPTASE-RELATED"/>
    <property type="match status" value="1"/>
</dbReference>
<dbReference type="InterPro" id="IPR001314">
    <property type="entry name" value="Peptidase_S1A"/>
</dbReference>
<dbReference type="PROSITE" id="PS50240">
    <property type="entry name" value="TRYPSIN_DOM"/>
    <property type="match status" value="1"/>
</dbReference>
<dbReference type="GO" id="GO:0006508">
    <property type="term" value="P:proteolysis"/>
    <property type="evidence" value="ECO:0007669"/>
    <property type="project" value="InterPro"/>
</dbReference>
<feature type="domain" description="Peptidase S1" evidence="4">
    <location>
        <begin position="24"/>
        <end position="279"/>
    </location>
</feature>
<dbReference type="Pfam" id="PF00089">
    <property type="entry name" value="Trypsin"/>
    <property type="match status" value="1"/>
</dbReference>
<comment type="caution">
    <text evidence="5">The sequence shown here is derived from an EMBL/GenBank/DDBJ whole genome shotgun (WGS) entry which is preliminary data.</text>
</comment>
<dbReference type="InterPro" id="IPR018114">
    <property type="entry name" value="TRYPSIN_HIS"/>
</dbReference>
<keyword evidence="6" id="KW-1185">Reference proteome</keyword>
<evidence type="ECO:0000313" key="5">
    <source>
        <dbReference type="EMBL" id="KAF2882177.1"/>
    </source>
</evidence>
<dbReference type="AlphaFoldDB" id="A0A8K0FZ61"/>
<dbReference type="EMBL" id="VTPC01090647">
    <property type="protein sequence ID" value="KAF2882177.1"/>
    <property type="molecule type" value="Genomic_DNA"/>
</dbReference>
<dbReference type="FunFam" id="2.40.10.10:FF:000068">
    <property type="entry name" value="transmembrane protease serine 2"/>
    <property type="match status" value="1"/>
</dbReference>
<dbReference type="InterPro" id="IPR001254">
    <property type="entry name" value="Trypsin_dom"/>
</dbReference>
<feature type="chain" id="PRO_5035476348" description="Peptidase S1 domain-containing protein" evidence="3">
    <location>
        <begin position="20"/>
        <end position="282"/>
    </location>
</feature>
<evidence type="ECO:0000256" key="1">
    <source>
        <dbReference type="ARBA" id="ARBA00023157"/>
    </source>
</evidence>
<dbReference type="Proteomes" id="UP000801492">
    <property type="component" value="Unassembled WGS sequence"/>
</dbReference>
<proteinExistence type="inferred from homology"/>
<dbReference type="PRINTS" id="PR00722">
    <property type="entry name" value="CHYMOTRYPSIN"/>
</dbReference>
<dbReference type="SMART" id="SM00020">
    <property type="entry name" value="Tryp_SPc"/>
    <property type="match status" value="1"/>
</dbReference>
<dbReference type="InterPro" id="IPR051487">
    <property type="entry name" value="Ser/Thr_Proteases_Immune/Dev"/>
</dbReference>
<accession>A0A8K0FZ61</accession>
<dbReference type="PROSITE" id="PS00134">
    <property type="entry name" value="TRYPSIN_HIS"/>
    <property type="match status" value="1"/>
</dbReference>
<evidence type="ECO:0000313" key="6">
    <source>
        <dbReference type="Proteomes" id="UP000801492"/>
    </source>
</evidence>
<dbReference type="GO" id="GO:0004252">
    <property type="term" value="F:serine-type endopeptidase activity"/>
    <property type="evidence" value="ECO:0007669"/>
    <property type="project" value="InterPro"/>
</dbReference>
<dbReference type="OrthoDB" id="5597713at2759"/>
<name>A0A8K0FZ61_IGNLU</name>
<evidence type="ECO:0000256" key="3">
    <source>
        <dbReference type="SAM" id="SignalP"/>
    </source>
</evidence>
<sequence length="282" mass="32809">MNELFQAAIIVLFIKYVFGGPDRICGGRPLRRSKFPFFVQLVVEEQIAELRHTHHHCGATLIHPQWILTAAHCFYGISVQSFKVFPGYHVRAYMGSSYVYNHAHSISLRFIRKAIVHPDYTFKKPFAGTVHNYYIRNDVAVARLNAPFLLNEYIQTIKLPDGTTKLCHNGIIFGREPVSRTRKWNRIMEYSYVHSRTSIQITLQPEVRCSSTVFFSEIEWYYDMPIIGDAGGPFVCFYKMEAIQFGIISNYYNNTIEESVITQYESVDKHMRFIKHHVPIIL</sequence>
<evidence type="ECO:0000259" key="4">
    <source>
        <dbReference type="PROSITE" id="PS50240"/>
    </source>
</evidence>
<organism evidence="5 6">
    <name type="scientific">Ignelater luminosus</name>
    <name type="common">Cucubano</name>
    <name type="synonym">Pyrophorus luminosus</name>
    <dbReference type="NCBI Taxonomy" id="2038154"/>
    <lineage>
        <taxon>Eukaryota</taxon>
        <taxon>Metazoa</taxon>
        <taxon>Ecdysozoa</taxon>
        <taxon>Arthropoda</taxon>
        <taxon>Hexapoda</taxon>
        <taxon>Insecta</taxon>
        <taxon>Pterygota</taxon>
        <taxon>Neoptera</taxon>
        <taxon>Endopterygota</taxon>
        <taxon>Coleoptera</taxon>
        <taxon>Polyphaga</taxon>
        <taxon>Elateriformia</taxon>
        <taxon>Elateroidea</taxon>
        <taxon>Elateridae</taxon>
        <taxon>Agrypninae</taxon>
        <taxon>Pyrophorini</taxon>
        <taxon>Ignelater</taxon>
    </lineage>
</organism>
<dbReference type="SUPFAM" id="SSF50494">
    <property type="entry name" value="Trypsin-like serine proteases"/>
    <property type="match status" value="1"/>
</dbReference>
<feature type="signal peptide" evidence="3">
    <location>
        <begin position="1"/>
        <end position="19"/>
    </location>
</feature>
<dbReference type="InterPro" id="IPR043504">
    <property type="entry name" value="Peptidase_S1_PA_chymotrypsin"/>
</dbReference>